<feature type="coiled-coil region" evidence="1">
    <location>
        <begin position="89"/>
        <end position="123"/>
    </location>
</feature>
<feature type="compositionally biased region" description="Basic and acidic residues" evidence="2">
    <location>
        <begin position="284"/>
        <end position="307"/>
    </location>
</feature>
<dbReference type="PANTHER" id="PTHR22035:SF4">
    <property type="entry name" value="COILED-COIL DOMAIN-CONTAINING PROTEIN 7"/>
    <property type="match status" value="1"/>
</dbReference>
<dbReference type="PANTHER" id="PTHR22035">
    <property type="entry name" value="COILED-COIL DOMAIN-CONTAINING PROTEIN 7"/>
    <property type="match status" value="1"/>
</dbReference>
<keyword evidence="4" id="KW-1185">Reference proteome</keyword>
<protein>
    <submittedName>
        <fullName evidence="3">Uncharacterized protein</fullName>
    </submittedName>
</protein>
<keyword evidence="1" id="KW-0175">Coiled coil</keyword>
<evidence type="ECO:0000313" key="4">
    <source>
        <dbReference type="Proteomes" id="UP000826234"/>
    </source>
</evidence>
<proteinExistence type="predicted"/>
<feature type="compositionally biased region" description="Basic and acidic residues" evidence="2">
    <location>
        <begin position="142"/>
        <end position="153"/>
    </location>
</feature>
<gene>
    <name evidence="3" type="ORF">JD844_003410</name>
</gene>
<dbReference type="EMBL" id="JAIPUX010000521">
    <property type="protein sequence ID" value="KAH0627562.1"/>
    <property type="molecule type" value="Genomic_DNA"/>
</dbReference>
<dbReference type="InterPro" id="IPR029272">
    <property type="entry name" value="CCDC7"/>
</dbReference>
<evidence type="ECO:0000256" key="2">
    <source>
        <dbReference type="SAM" id="MobiDB-lite"/>
    </source>
</evidence>
<dbReference type="Pfam" id="PF15368">
    <property type="entry name" value="BioT2"/>
    <property type="match status" value="1"/>
</dbReference>
<comment type="caution">
    <text evidence="3">The sequence shown here is derived from an EMBL/GenBank/DDBJ whole genome shotgun (WGS) entry which is preliminary data.</text>
</comment>
<feature type="region of interest" description="Disordered" evidence="2">
    <location>
        <begin position="142"/>
        <end position="167"/>
    </location>
</feature>
<organism evidence="3 4">
    <name type="scientific">Phrynosoma platyrhinos</name>
    <name type="common">Desert horned lizard</name>
    <dbReference type="NCBI Taxonomy" id="52577"/>
    <lineage>
        <taxon>Eukaryota</taxon>
        <taxon>Metazoa</taxon>
        <taxon>Chordata</taxon>
        <taxon>Craniata</taxon>
        <taxon>Vertebrata</taxon>
        <taxon>Euteleostomi</taxon>
        <taxon>Lepidosauria</taxon>
        <taxon>Squamata</taxon>
        <taxon>Bifurcata</taxon>
        <taxon>Unidentata</taxon>
        <taxon>Episquamata</taxon>
        <taxon>Toxicofera</taxon>
        <taxon>Iguania</taxon>
        <taxon>Phrynosomatidae</taxon>
        <taxon>Phrynosomatinae</taxon>
        <taxon>Phrynosoma</taxon>
    </lineage>
</organism>
<evidence type="ECO:0000256" key="1">
    <source>
        <dbReference type="SAM" id="Coils"/>
    </source>
</evidence>
<accession>A0ABQ7TDG6</accession>
<feature type="region of interest" description="Disordered" evidence="2">
    <location>
        <begin position="224"/>
        <end position="322"/>
    </location>
</feature>
<name>A0ABQ7TDG6_PHRPL</name>
<evidence type="ECO:0000313" key="3">
    <source>
        <dbReference type="EMBL" id="KAH0627562.1"/>
    </source>
</evidence>
<reference evidence="3 4" key="1">
    <citation type="journal article" date="2022" name="Gigascience">
        <title>A chromosome-level genome assembly and annotation of the desert horned lizard, Phrynosoma platyrhinos, provides insight into chromosomal rearrangements among reptiles.</title>
        <authorList>
            <person name="Koochekian N."/>
            <person name="Ascanio A."/>
            <person name="Farleigh K."/>
            <person name="Card D.C."/>
            <person name="Schield D.R."/>
            <person name="Castoe T.A."/>
            <person name="Jezkova T."/>
        </authorList>
    </citation>
    <scope>NUCLEOTIDE SEQUENCE [LARGE SCALE GENOMIC DNA]</scope>
    <source>
        <strain evidence="3">NK-2021</strain>
    </source>
</reference>
<sequence length="365" mass="41863">MTSFLICCSQLNNQLETALREEKQILESLLKWFEKEVHEMEEISVEQLTPDWEIPVADKTITDNITKLLNRIQRLEELKGRHKIIPYFCEDDTAKLQKIQQEFRKLAEEKQIMEDELQKMKGSEVQQEKLGSDVRKRTLPKIEKAKVEEKPSVPERTPTAKQKEHQKMKEDLAKAQANIQSLEKEKKMLEEKLQKVLEEAQIAKGQLAEIPPHIPDWQFPYTTVVEDDKDIPKKGKKSMKSKTKGEDRTDLKQTSATATDRAVSKLQKAETGKAGEIVPGKSQDLSETKDVKLKGRGTAHPDTDRRLSGVQQKESVSLVEKLTDKKEESKKIKAKIEGKSETVSNDYFIFKMQGFFSAESFTYGT</sequence>
<dbReference type="Proteomes" id="UP000826234">
    <property type="component" value="Unassembled WGS sequence"/>
</dbReference>